<feature type="region of interest" description="Disordered" evidence="1">
    <location>
        <begin position="66"/>
        <end position="85"/>
    </location>
</feature>
<reference evidence="2 3" key="1">
    <citation type="submission" date="2018-08" db="EMBL/GenBank/DDBJ databases">
        <title>A genome reference for cultivated species of the human gut microbiota.</title>
        <authorList>
            <person name="Zou Y."/>
            <person name="Xue W."/>
            <person name="Luo G."/>
        </authorList>
    </citation>
    <scope>NUCLEOTIDE SEQUENCE [LARGE SCALE GENOMIC DNA]</scope>
    <source>
        <strain evidence="2 3">OF02-7</strain>
    </source>
</reference>
<evidence type="ECO:0000256" key="1">
    <source>
        <dbReference type="SAM" id="MobiDB-lite"/>
    </source>
</evidence>
<accession>A0A413IM72</accession>
<evidence type="ECO:0000313" key="3">
    <source>
        <dbReference type="Proteomes" id="UP000286063"/>
    </source>
</evidence>
<evidence type="ECO:0000313" key="2">
    <source>
        <dbReference type="EMBL" id="RGY16659.1"/>
    </source>
</evidence>
<protein>
    <submittedName>
        <fullName evidence="2">Uncharacterized protein</fullName>
    </submittedName>
</protein>
<dbReference type="Proteomes" id="UP000286063">
    <property type="component" value="Unassembled WGS sequence"/>
</dbReference>
<comment type="caution">
    <text evidence="2">The sequence shown here is derived from an EMBL/GenBank/DDBJ whole genome shotgun (WGS) entry which is preliminary data.</text>
</comment>
<dbReference type="AlphaFoldDB" id="A0A413IM72"/>
<name>A0A413IM72_9BACT</name>
<dbReference type="EMBL" id="QSCR01000018">
    <property type="protein sequence ID" value="RGY16659.1"/>
    <property type="molecule type" value="Genomic_DNA"/>
</dbReference>
<organism evidence="2 3">
    <name type="scientific">Butyricimonas virosa</name>
    <dbReference type="NCBI Taxonomy" id="544645"/>
    <lineage>
        <taxon>Bacteria</taxon>
        <taxon>Pseudomonadati</taxon>
        <taxon>Bacteroidota</taxon>
        <taxon>Bacteroidia</taxon>
        <taxon>Bacteroidales</taxon>
        <taxon>Odoribacteraceae</taxon>
        <taxon>Butyricimonas</taxon>
    </lineage>
</organism>
<gene>
    <name evidence="2" type="ORF">DXA50_10870</name>
</gene>
<sequence>MDDLVRGEGLAGCRHWIGQRERGYPSGAGDVGQVKYAGCVGQGIVEVADDKRVLVPRIVGDAVGSPLNGDLPAATGDAGEERHGEPPYAEYEGAEIRHAVLVARGAVDLMAEIRRSHVRCLREGHPRVEVLQLSREDFHEPRHEGEHAGPLALVQGTGGAPAVTFLARPGEAFATTMA</sequence>
<proteinExistence type="predicted"/>